<keyword evidence="16" id="KW-1185">Reference proteome</keyword>
<dbReference type="Proteomes" id="UP000070224">
    <property type="component" value="Unassembled WGS sequence"/>
</dbReference>
<dbReference type="OrthoDB" id="7943907at2"/>
<protein>
    <recommendedName>
        <fullName evidence="14">Peptide O-xylosyltransferase</fullName>
    </recommendedName>
</protein>
<evidence type="ECO:0000256" key="3">
    <source>
        <dbReference type="ARBA" id="ARBA00022676"/>
    </source>
</evidence>
<evidence type="ECO:0000256" key="10">
    <source>
        <dbReference type="ARBA" id="ARBA00023034"/>
    </source>
</evidence>
<dbReference type="PANTHER" id="PTHR46025">
    <property type="entry name" value="XYLOSYLTRANSFERASE OXT"/>
    <property type="match status" value="1"/>
</dbReference>
<reference evidence="16" key="1">
    <citation type="submission" date="2016-01" db="EMBL/GenBank/DDBJ databases">
        <authorList>
            <person name="Mitreva M."/>
            <person name="Pepin K.H."/>
            <person name="Mihindukulasuriya K.A."/>
            <person name="Fulton R."/>
            <person name="Fronick C."/>
            <person name="O'Laughlin M."/>
            <person name="Miner T."/>
            <person name="Herter B."/>
            <person name="Rosa B.A."/>
            <person name="Cordes M."/>
            <person name="Tomlinson C."/>
            <person name="Wollam A."/>
            <person name="Palsikar V.B."/>
            <person name="Mardis E.R."/>
            <person name="Wilson R.K."/>
        </authorList>
    </citation>
    <scope>NUCLEOTIDE SEQUENCE [LARGE SCALE GENOMIC DNA]</scope>
    <source>
        <strain evidence="16">KA00683</strain>
    </source>
</reference>
<evidence type="ECO:0000256" key="12">
    <source>
        <dbReference type="ARBA" id="ARBA00023157"/>
    </source>
</evidence>
<evidence type="ECO:0000256" key="11">
    <source>
        <dbReference type="ARBA" id="ARBA00023136"/>
    </source>
</evidence>
<evidence type="ECO:0000256" key="9">
    <source>
        <dbReference type="ARBA" id="ARBA00022989"/>
    </source>
</evidence>
<sequence>MKHAYLILAHNEPELLSLLVERLDDVRNDIYIHFDRKLSILPDIKTQHAGLYILKDRVDVRWADVSMLEAEYKLFHAVVDSGCQYSHHHLISGVDLPLKNQDYIHSFFAQHQGKEFVGLHQRPMNSHADRALHYWHPFTRSFRGSGCVFAIKRILRYLVVQTQVLLGIRRNTTIPFHKGGQWVSITRGLIDYLLEQEERAFTIFSRTFGADEYFVPTLIWDTPFMERLFDATDESRGAMRYIGWRADGQLIDFTPQDLPALQQTEYLFARKFNSRDKVFLQEILALSTP</sequence>
<dbReference type="AlphaFoldDB" id="A0A134B8B9"/>
<evidence type="ECO:0000256" key="14">
    <source>
        <dbReference type="ARBA" id="ARBA00042865"/>
    </source>
</evidence>
<dbReference type="GO" id="GO:0050650">
    <property type="term" value="P:chondroitin sulfate proteoglycan biosynthetic process"/>
    <property type="evidence" value="ECO:0007669"/>
    <property type="project" value="TreeGrafter"/>
</dbReference>
<dbReference type="InterPro" id="IPR003406">
    <property type="entry name" value="Glyco_trans_14"/>
</dbReference>
<keyword evidence="8" id="KW-0735">Signal-anchor</keyword>
<evidence type="ECO:0000313" key="15">
    <source>
        <dbReference type="EMBL" id="KXB76191.1"/>
    </source>
</evidence>
<dbReference type="GO" id="GO:0015012">
    <property type="term" value="P:heparan sulfate proteoglycan biosynthetic process"/>
    <property type="evidence" value="ECO:0007669"/>
    <property type="project" value="TreeGrafter"/>
</dbReference>
<keyword evidence="11" id="KW-0472">Membrane</keyword>
<keyword evidence="13" id="KW-0325">Glycoprotein</keyword>
<dbReference type="InterPro" id="IPR043538">
    <property type="entry name" value="XYLT"/>
</dbReference>
<keyword evidence="10" id="KW-0333">Golgi apparatus</keyword>
<evidence type="ECO:0000256" key="5">
    <source>
        <dbReference type="ARBA" id="ARBA00022692"/>
    </source>
</evidence>
<keyword evidence="6" id="KW-0479">Metal-binding</keyword>
<evidence type="ECO:0000256" key="1">
    <source>
        <dbReference type="ARBA" id="ARBA00004323"/>
    </source>
</evidence>
<keyword evidence="12" id="KW-1015">Disulfide bond</keyword>
<dbReference type="PATRIC" id="fig|322095.3.peg.1112"/>
<gene>
    <name evidence="15" type="ORF">HMPREF3185_01128</name>
</gene>
<dbReference type="STRING" id="322095.HMPREF3185_01128"/>
<keyword evidence="3" id="KW-0328">Glycosyltransferase</keyword>
<dbReference type="PANTHER" id="PTHR46025:SF3">
    <property type="entry name" value="XYLOSYLTRANSFERASE OXT"/>
    <property type="match status" value="1"/>
</dbReference>
<keyword evidence="4" id="KW-0808">Transferase</keyword>
<evidence type="ECO:0000256" key="4">
    <source>
        <dbReference type="ARBA" id="ARBA00022679"/>
    </source>
</evidence>
<dbReference type="Pfam" id="PF02485">
    <property type="entry name" value="Branch"/>
    <property type="match status" value="1"/>
</dbReference>
<proteinExistence type="predicted"/>
<comment type="caution">
    <text evidence="15">The sequence shown here is derived from an EMBL/GenBank/DDBJ whole genome shotgun (WGS) entry which is preliminary data.</text>
</comment>
<keyword evidence="9" id="KW-1133">Transmembrane helix</keyword>
<evidence type="ECO:0000256" key="13">
    <source>
        <dbReference type="ARBA" id="ARBA00023180"/>
    </source>
</evidence>
<evidence type="ECO:0000256" key="6">
    <source>
        <dbReference type="ARBA" id="ARBA00022723"/>
    </source>
</evidence>
<evidence type="ECO:0000256" key="7">
    <source>
        <dbReference type="ARBA" id="ARBA00022824"/>
    </source>
</evidence>
<keyword evidence="5" id="KW-0812">Transmembrane</keyword>
<evidence type="ECO:0000313" key="16">
    <source>
        <dbReference type="Proteomes" id="UP000070224"/>
    </source>
</evidence>
<dbReference type="GO" id="GO:0016020">
    <property type="term" value="C:membrane"/>
    <property type="evidence" value="ECO:0007669"/>
    <property type="project" value="InterPro"/>
</dbReference>
<name>A0A134B8B9_9PORP</name>
<evidence type="ECO:0000256" key="2">
    <source>
        <dbReference type="ARBA" id="ARBA00004648"/>
    </source>
</evidence>
<dbReference type="GO" id="GO:0030158">
    <property type="term" value="F:protein xylosyltransferase activity"/>
    <property type="evidence" value="ECO:0007669"/>
    <property type="project" value="InterPro"/>
</dbReference>
<dbReference type="GO" id="GO:0046872">
    <property type="term" value="F:metal ion binding"/>
    <property type="evidence" value="ECO:0007669"/>
    <property type="project" value="UniProtKB-KW"/>
</dbReference>
<accession>A0A134B8B9</accession>
<dbReference type="EMBL" id="LSDK01000076">
    <property type="protein sequence ID" value="KXB76191.1"/>
    <property type="molecule type" value="Genomic_DNA"/>
</dbReference>
<dbReference type="RefSeq" id="WP_060935433.1">
    <property type="nucleotide sequence ID" value="NZ_KQ960446.1"/>
</dbReference>
<evidence type="ECO:0000256" key="8">
    <source>
        <dbReference type="ARBA" id="ARBA00022968"/>
    </source>
</evidence>
<comment type="subcellular location">
    <subcellularLocation>
        <location evidence="2">Endoplasmic reticulum membrane</location>
        <topology evidence="2">Single-pass type II membrane protein</topology>
    </subcellularLocation>
    <subcellularLocation>
        <location evidence="1">Golgi apparatus membrane</location>
        <topology evidence="1">Single-pass type II membrane protein</topology>
    </subcellularLocation>
</comment>
<keyword evidence="7" id="KW-0256">Endoplasmic reticulum</keyword>
<organism evidence="15 16">
    <name type="scientific">Porphyromonas somerae</name>
    <dbReference type="NCBI Taxonomy" id="322095"/>
    <lineage>
        <taxon>Bacteria</taxon>
        <taxon>Pseudomonadati</taxon>
        <taxon>Bacteroidota</taxon>
        <taxon>Bacteroidia</taxon>
        <taxon>Bacteroidales</taxon>
        <taxon>Porphyromonadaceae</taxon>
        <taxon>Porphyromonas</taxon>
    </lineage>
</organism>